<dbReference type="EMBL" id="HBUE01346267">
    <property type="protein sequence ID" value="CAG6600917.1"/>
    <property type="molecule type" value="Transcribed_RNA"/>
</dbReference>
<dbReference type="EMBL" id="HBUE01239282">
    <property type="protein sequence ID" value="CAG6548688.1"/>
    <property type="molecule type" value="Transcribed_RNA"/>
</dbReference>
<name>A0A8D8I9Q7_CULPI</name>
<evidence type="ECO:0000313" key="1">
    <source>
        <dbReference type="EMBL" id="CAG6548688.1"/>
    </source>
</evidence>
<proteinExistence type="predicted"/>
<dbReference type="AlphaFoldDB" id="A0A8D8I9Q7"/>
<protein>
    <submittedName>
        <fullName evidence="1">(northern house mosquito) hypothetical protein</fullName>
    </submittedName>
</protein>
<reference evidence="1" key="1">
    <citation type="submission" date="2021-05" db="EMBL/GenBank/DDBJ databases">
        <authorList>
            <person name="Alioto T."/>
            <person name="Alioto T."/>
            <person name="Gomez Garrido J."/>
        </authorList>
    </citation>
    <scope>NUCLEOTIDE SEQUENCE</scope>
</reference>
<accession>A0A8D8I9Q7</accession>
<sequence>MCVCAYKNFHFLFPSLSLHSSSFSRASRAFPAYCTFPSSFLLLFPSPALLSSPPPHDLALVHPLIAKRRVACRLLPAPARNSSPRSDRPTLSLTSTAFLLFRFLTASGPIRSATAERLRDVRMNERPGRSVLARTLACPTRSLAKHFPDRSRRECPFLMTPRGSAILLFFVLRGLSGFRSLQIKGPFWGLFPGGGVGRDR</sequence>
<organism evidence="1">
    <name type="scientific">Culex pipiens</name>
    <name type="common">House mosquito</name>
    <dbReference type="NCBI Taxonomy" id="7175"/>
    <lineage>
        <taxon>Eukaryota</taxon>
        <taxon>Metazoa</taxon>
        <taxon>Ecdysozoa</taxon>
        <taxon>Arthropoda</taxon>
        <taxon>Hexapoda</taxon>
        <taxon>Insecta</taxon>
        <taxon>Pterygota</taxon>
        <taxon>Neoptera</taxon>
        <taxon>Endopterygota</taxon>
        <taxon>Diptera</taxon>
        <taxon>Nematocera</taxon>
        <taxon>Culicoidea</taxon>
        <taxon>Culicidae</taxon>
        <taxon>Culicinae</taxon>
        <taxon>Culicini</taxon>
        <taxon>Culex</taxon>
        <taxon>Culex</taxon>
    </lineage>
</organism>